<accession>A0A0D0B8T3</accession>
<dbReference type="EMBL" id="KN835229">
    <property type="protein sequence ID" value="KIK42792.1"/>
    <property type="molecule type" value="Genomic_DNA"/>
</dbReference>
<proteinExistence type="predicted"/>
<dbReference type="AlphaFoldDB" id="A0A0D0B8T3"/>
<gene>
    <name evidence="1" type="ORF">CY34DRAFT_753031</name>
</gene>
<dbReference type="Proteomes" id="UP000054485">
    <property type="component" value="Unassembled WGS sequence"/>
</dbReference>
<reference evidence="1 2" key="1">
    <citation type="submission" date="2014-04" db="EMBL/GenBank/DDBJ databases">
        <authorList>
            <consortium name="DOE Joint Genome Institute"/>
            <person name="Kuo A."/>
            <person name="Ruytinx J."/>
            <person name="Rineau F."/>
            <person name="Colpaert J."/>
            <person name="Kohler A."/>
            <person name="Nagy L.G."/>
            <person name="Floudas D."/>
            <person name="Copeland A."/>
            <person name="Barry K.W."/>
            <person name="Cichocki N."/>
            <person name="Veneault-Fourrey C."/>
            <person name="LaButti K."/>
            <person name="Lindquist E.A."/>
            <person name="Lipzen A."/>
            <person name="Lundell T."/>
            <person name="Morin E."/>
            <person name="Murat C."/>
            <person name="Sun H."/>
            <person name="Tunlid A."/>
            <person name="Henrissat B."/>
            <person name="Grigoriev I.V."/>
            <person name="Hibbett D.S."/>
            <person name="Martin F."/>
            <person name="Nordberg H.P."/>
            <person name="Cantor M.N."/>
            <person name="Hua S.X."/>
        </authorList>
    </citation>
    <scope>NUCLEOTIDE SEQUENCE [LARGE SCALE GENOMIC DNA]</scope>
    <source>
        <strain evidence="1 2">UH-Slu-Lm8-n1</strain>
    </source>
</reference>
<protein>
    <submittedName>
        <fullName evidence="1">Uncharacterized protein</fullName>
    </submittedName>
</protein>
<evidence type="ECO:0000313" key="2">
    <source>
        <dbReference type="Proteomes" id="UP000054485"/>
    </source>
</evidence>
<sequence>MVGEPLISNTYPQTRFLLLPSSTTRLDVVPSEESINLVDVFSNDQAAISKQDIARELLLALDVDFSTRHRTSRTCHFDSWTSSGFLWLSSIKCVVVLQLALGRRVEIIMESMYLIPTILARLAISLLA</sequence>
<organism evidence="1 2">
    <name type="scientific">Suillus luteus UH-Slu-Lm8-n1</name>
    <dbReference type="NCBI Taxonomy" id="930992"/>
    <lineage>
        <taxon>Eukaryota</taxon>
        <taxon>Fungi</taxon>
        <taxon>Dikarya</taxon>
        <taxon>Basidiomycota</taxon>
        <taxon>Agaricomycotina</taxon>
        <taxon>Agaricomycetes</taxon>
        <taxon>Agaricomycetidae</taxon>
        <taxon>Boletales</taxon>
        <taxon>Suillineae</taxon>
        <taxon>Suillaceae</taxon>
        <taxon>Suillus</taxon>
    </lineage>
</organism>
<keyword evidence="2" id="KW-1185">Reference proteome</keyword>
<evidence type="ECO:0000313" key="1">
    <source>
        <dbReference type="EMBL" id="KIK42792.1"/>
    </source>
</evidence>
<dbReference type="HOGENOM" id="CLU_1961044_0_0_1"/>
<name>A0A0D0B8T3_9AGAM</name>
<dbReference type="InParanoid" id="A0A0D0B8T3"/>
<reference evidence="2" key="2">
    <citation type="submission" date="2015-01" db="EMBL/GenBank/DDBJ databases">
        <title>Evolutionary Origins and Diversification of the Mycorrhizal Mutualists.</title>
        <authorList>
            <consortium name="DOE Joint Genome Institute"/>
            <consortium name="Mycorrhizal Genomics Consortium"/>
            <person name="Kohler A."/>
            <person name="Kuo A."/>
            <person name="Nagy L.G."/>
            <person name="Floudas D."/>
            <person name="Copeland A."/>
            <person name="Barry K.W."/>
            <person name="Cichocki N."/>
            <person name="Veneault-Fourrey C."/>
            <person name="LaButti K."/>
            <person name="Lindquist E.A."/>
            <person name="Lipzen A."/>
            <person name="Lundell T."/>
            <person name="Morin E."/>
            <person name="Murat C."/>
            <person name="Riley R."/>
            <person name="Ohm R."/>
            <person name="Sun H."/>
            <person name="Tunlid A."/>
            <person name="Henrissat B."/>
            <person name="Grigoriev I.V."/>
            <person name="Hibbett D.S."/>
            <person name="Martin F."/>
        </authorList>
    </citation>
    <scope>NUCLEOTIDE SEQUENCE [LARGE SCALE GENOMIC DNA]</scope>
    <source>
        <strain evidence="2">UH-Slu-Lm8-n1</strain>
    </source>
</reference>